<feature type="region of interest" description="Disordered" evidence="1">
    <location>
        <begin position="564"/>
        <end position="671"/>
    </location>
</feature>
<dbReference type="InterPro" id="IPR050309">
    <property type="entry name" value="Type-B_Carboxylest/Lipase"/>
</dbReference>
<dbReference type="InterPro" id="IPR029058">
    <property type="entry name" value="AB_hydrolase_fold"/>
</dbReference>
<dbReference type="OrthoDB" id="10018191at2759"/>
<evidence type="ECO:0000313" key="3">
    <source>
        <dbReference type="EMBL" id="KAF7555081.1"/>
    </source>
</evidence>
<evidence type="ECO:0000256" key="1">
    <source>
        <dbReference type="SAM" id="MobiDB-lite"/>
    </source>
</evidence>
<organism evidence="3 4">
    <name type="scientific">Cylindrodendrum hubeiense</name>
    <dbReference type="NCBI Taxonomy" id="595255"/>
    <lineage>
        <taxon>Eukaryota</taxon>
        <taxon>Fungi</taxon>
        <taxon>Dikarya</taxon>
        <taxon>Ascomycota</taxon>
        <taxon>Pezizomycotina</taxon>
        <taxon>Sordariomycetes</taxon>
        <taxon>Hypocreomycetidae</taxon>
        <taxon>Hypocreales</taxon>
        <taxon>Nectriaceae</taxon>
        <taxon>Cylindrodendrum</taxon>
    </lineage>
</organism>
<feature type="region of interest" description="Disordered" evidence="1">
    <location>
        <begin position="789"/>
        <end position="809"/>
    </location>
</feature>
<comment type="caution">
    <text evidence="3">The sequence shown here is derived from an EMBL/GenBank/DDBJ whole genome shotgun (WGS) entry which is preliminary data.</text>
</comment>
<feature type="domain" description="Carboxylesterase type B" evidence="2">
    <location>
        <begin position="3"/>
        <end position="467"/>
    </location>
</feature>
<dbReference type="Proteomes" id="UP000722485">
    <property type="component" value="Unassembled WGS sequence"/>
</dbReference>
<dbReference type="PANTHER" id="PTHR11559">
    <property type="entry name" value="CARBOXYLESTERASE"/>
    <property type="match status" value="1"/>
</dbReference>
<feature type="compositionally biased region" description="Polar residues" evidence="1">
    <location>
        <begin position="572"/>
        <end position="615"/>
    </location>
</feature>
<dbReference type="GO" id="GO:0003677">
    <property type="term" value="F:DNA binding"/>
    <property type="evidence" value="ECO:0007669"/>
    <property type="project" value="InterPro"/>
</dbReference>
<feature type="compositionally biased region" description="Basic and acidic residues" evidence="1">
    <location>
        <begin position="797"/>
        <end position="809"/>
    </location>
</feature>
<keyword evidence="4" id="KW-1185">Reference proteome</keyword>
<proteinExistence type="predicted"/>
<protein>
    <recommendedName>
        <fullName evidence="2">Carboxylesterase type B domain-containing protein</fullName>
    </recommendedName>
</protein>
<reference evidence="3" key="1">
    <citation type="submission" date="2020-03" db="EMBL/GenBank/DDBJ databases">
        <title>Draft Genome Sequence of Cylindrodendrum hubeiense.</title>
        <authorList>
            <person name="Buettner E."/>
            <person name="Kellner H."/>
        </authorList>
    </citation>
    <scope>NUCLEOTIDE SEQUENCE</scope>
    <source>
        <strain evidence="3">IHI 201604</strain>
    </source>
</reference>
<dbReference type="Gene3D" id="3.40.50.1820">
    <property type="entry name" value="alpha/beta hydrolase"/>
    <property type="match status" value="1"/>
</dbReference>
<name>A0A9P5HGI6_9HYPO</name>
<dbReference type="GO" id="GO:0006351">
    <property type="term" value="P:DNA-templated transcription"/>
    <property type="evidence" value="ECO:0007669"/>
    <property type="project" value="InterPro"/>
</dbReference>
<dbReference type="Pfam" id="PF00135">
    <property type="entry name" value="COesterase"/>
    <property type="match status" value="1"/>
</dbReference>
<feature type="compositionally biased region" description="Polar residues" evidence="1">
    <location>
        <begin position="639"/>
        <end position="663"/>
    </location>
</feature>
<dbReference type="EMBL" id="JAANBB010000024">
    <property type="protein sequence ID" value="KAF7555081.1"/>
    <property type="molecule type" value="Genomic_DNA"/>
</dbReference>
<gene>
    <name evidence="3" type="ORF">G7Z17_g2416</name>
</gene>
<dbReference type="InterPro" id="IPR002018">
    <property type="entry name" value="CarbesteraseB"/>
</dbReference>
<accession>A0A9P5HGI6</accession>
<evidence type="ECO:0000313" key="4">
    <source>
        <dbReference type="Proteomes" id="UP000722485"/>
    </source>
</evidence>
<dbReference type="SUPFAM" id="SSF53474">
    <property type="entry name" value="alpha/beta-Hydrolases"/>
    <property type="match status" value="1"/>
</dbReference>
<dbReference type="GO" id="GO:0008270">
    <property type="term" value="F:zinc ion binding"/>
    <property type="evidence" value="ECO:0007669"/>
    <property type="project" value="InterPro"/>
</dbReference>
<evidence type="ECO:0000259" key="2">
    <source>
        <dbReference type="Pfam" id="PF00135"/>
    </source>
</evidence>
<sequence>MSQIIHPQLGKVTGTLQDGIAYFRGIKYASLEHALATPTVCSERAAGGLDATRHGPGATSPSIGCEMELGIIQKSLPHGSFTTSSTECLNLNIAIPENAKGPLPVFVFVHGGGFAIGSNAWPQYDLTRIVKLSQDIGKPVVSVQINYRLDVYGFLDSIDLREAGIKPNRGLLDQKTAFEWIRDNISGFHGNPDLVTAIGHSAGSVSCTFHLESSKPLFQQLVSMSGTSLLMRPIPLQFADTMYKVVLERIQVDGSQSPTDQLKQLLLVPEELIMARVGPDVKLHPVIDGEVIQSELSCAQWDSADVSSLVPGTNWCRRLLIGDCQSDSIIMTPAFMARKSGIASAFKKSMASHLPPTSTNNDNPLQALLEAYSITAKSSDDMALTNILQVFNDALFYTPIFTIAQQFPQRSFIYHFNEPNPWEGPSRGETGHILDIAFLFQNFNKHLESKQVESARAFGRDLITFVNGKEPFPAHDAQAGGAKVYGPPSNRASASRKHEAPVVQPPIYVAPPFPASPFFAPQEFRGSRDAATPRDPQLWLLAESTYYATLDLVKRHQRTIHANEYARPLEAENTQSTSNNVDNNQRQRSPRPENTQSSASDSITVQIPMISSNSLKRPRDEVGENANSSATGPPMPRLSVSTSATTVDDNPNVSLEATSSAGASLTRRRSSVHATNFEENLVEAPQIPHANAGSVAGMVVAAPSNPATKTRLNSFDNGCLAGQDPLIFMQSLDFLGSEFDAIEGEFNYESGPGMPQNDASFSWPQATLAPPDLQNHILEQGLRSIDESLLTPESSGEPDHNVHSGDDSSSRLLKVLNETPVSTPRMFIDDDAYHYLRLDACSRLGQSDVPLPLKNCREVQRMINGYIDGFHRHLPFLHLASMKPSQTPSPLIWAMCCIGSLYSLDRDKARRSHALASSMLPLKATHWPSHRYIWEEWILRESMKRLLCSMFIKSNLLLILYDMVPGFDTSQDLDVETLEEERLWNAPTAAAWEAMRQVVIPCTKSIRDVIGDMLSESSDEDDVAEPYCVSGFTALVAVHAVNVHNWHLSQVSRTMNRGMKTAGFAPNIMLQHSLAALTRCHEVLRLSRHNGVEPMWDDPEGPMLFNCEAMLRAAYARLFTNMNLPQRFTILCASSEDRKTALRRFVVAKQERSALMTKAVAHVLESILIPIKVGYLLVQKTAAFSWSIETAVSAWGCVVLLCKWVYCIETLKLQDGPKELESRLICQVKTALEDMDCKHEGGRSLAAALGRAWASFHNDVWVWGITARLGQNLMELAELFESSYEEHFQDVATDVE</sequence>